<evidence type="ECO:0000313" key="2">
    <source>
        <dbReference type="Proteomes" id="UP000306719"/>
    </source>
</evidence>
<dbReference type="RefSeq" id="WP_138544296.1">
    <property type="nucleotide sequence ID" value="NZ_PNCJ01000011.1"/>
</dbReference>
<reference evidence="1 2" key="1">
    <citation type="submission" date="2018-01" db="EMBL/GenBank/DDBJ databases">
        <authorList>
            <person name="Paulsen S."/>
            <person name="Gram L.K."/>
        </authorList>
    </citation>
    <scope>NUCLEOTIDE SEQUENCE [LARGE SCALE GENOMIC DNA]</scope>
    <source>
        <strain evidence="1 2">S2599</strain>
    </source>
</reference>
<accession>A0A5S3X395</accession>
<comment type="caution">
    <text evidence="1">The sequence shown here is derived from an EMBL/GenBank/DDBJ whole genome shotgun (WGS) entry which is preliminary data.</text>
</comment>
<dbReference type="Proteomes" id="UP000306719">
    <property type="component" value="Unassembled WGS sequence"/>
</dbReference>
<gene>
    <name evidence="1" type="ORF">CWB98_07615</name>
</gene>
<name>A0A5S3X395_9GAMM</name>
<dbReference type="EMBL" id="PNCJ01000011">
    <property type="protein sequence ID" value="TMP38177.1"/>
    <property type="molecule type" value="Genomic_DNA"/>
</dbReference>
<sequence>MQLKAIWRYFSNRTTERHKMTSIYGKLCTMLHDRQIPVNTPSTFTLNHADFRPGNLIVKLARFDEITSMLLNVAS</sequence>
<reference evidence="2" key="2">
    <citation type="submission" date="2019-06" db="EMBL/GenBank/DDBJ databases">
        <title>Co-occurence of chitin degradation, pigmentation and bioactivity in marine Pseudoalteromonas.</title>
        <authorList>
            <person name="Sonnenschein E.C."/>
            <person name="Bech P.K."/>
        </authorList>
    </citation>
    <scope>NUCLEOTIDE SEQUENCE [LARGE SCALE GENOMIC DNA]</scope>
    <source>
        <strain evidence="2">S2599</strain>
    </source>
</reference>
<dbReference type="OrthoDB" id="179763at2"/>
<evidence type="ECO:0000313" key="1">
    <source>
        <dbReference type="EMBL" id="TMP38177.1"/>
    </source>
</evidence>
<protein>
    <recommendedName>
        <fullName evidence="3">Aminoglycoside phosphotransferase domain-containing protein</fullName>
    </recommendedName>
</protein>
<dbReference type="AlphaFoldDB" id="A0A5S3X395"/>
<organism evidence="1 2">
    <name type="scientific">Pseudoalteromonas rubra</name>
    <dbReference type="NCBI Taxonomy" id="43658"/>
    <lineage>
        <taxon>Bacteria</taxon>
        <taxon>Pseudomonadati</taxon>
        <taxon>Pseudomonadota</taxon>
        <taxon>Gammaproteobacteria</taxon>
        <taxon>Alteromonadales</taxon>
        <taxon>Pseudoalteromonadaceae</taxon>
        <taxon>Pseudoalteromonas</taxon>
    </lineage>
</organism>
<proteinExistence type="predicted"/>
<evidence type="ECO:0008006" key="3">
    <source>
        <dbReference type="Google" id="ProtNLM"/>
    </source>
</evidence>